<accession>A0A1D1WBB1</accession>
<evidence type="ECO:0000256" key="1">
    <source>
        <dbReference type="SAM" id="MobiDB-lite"/>
    </source>
</evidence>
<reference evidence="2 3" key="1">
    <citation type="journal article" date="2016" name="Nat. Commun.">
        <title>Extremotolerant tardigrade genome and improved radiotolerance of human cultured cells by tardigrade-unique protein.</title>
        <authorList>
            <person name="Hashimoto T."/>
            <person name="Horikawa D.D."/>
            <person name="Saito Y."/>
            <person name="Kuwahara H."/>
            <person name="Kozuka-Hata H."/>
            <person name="Shin-I T."/>
            <person name="Minakuchi Y."/>
            <person name="Ohishi K."/>
            <person name="Motoyama A."/>
            <person name="Aizu T."/>
            <person name="Enomoto A."/>
            <person name="Kondo K."/>
            <person name="Tanaka S."/>
            <person name="Hara Y."/>
            <person name="Koshikawa S."/>
            <person name="Sagara H."/>
            <person name="Miura T."/>
            <person name="Yokobori S."/>
            <person name="Miyagawa K."/>
            <person name="Suzuki Y."/>
            <person name="Kubo T."/>
            <person name="Oyama M."/>
            <person name="Kohara Y."/>
            <person name="Fujiyama A."/>
            <person name="Arakawa K."/>
            <person name="Katayama T."/>
            <person name="Toyoda A."/>
            <person name="Kunieda T."/>
        </authorList>
    </citation>
    <scope>NUCLEOTIDE SEQUENCE [LARGE SCALE GENOMIC DNA]</scope>
    <source>
        <strain evidence="2 3">YOKOZUNA-1</strain>
    </source>
</reference>
<sequence>MDMKTSQFSASLDNWGGHSGGFDPGGGDGGSGGGGGGGGGGGSGHVHGPSS</sequence>
<organism evidence="2 3">
    <name type="scientific">Ramazzottius varieornatus</name>
    <name type="common">Water bear</name>
    <name type="synonym">Tardigrade</name>
    <dbReference type="NCBI Taxonomy" id="947166"/>
    <lineage>
        <taxon>Eukaryota</taxon>
        <taxon>Metazoa</taxon>
        <taxon>Ecdysozoa</taxon>
        <taxon>Tardigrada</taxon>
        <taxon>Eutardigrada</taxon>
        <taxon>Parachela</taxon>
        <taxon>Hypsibioidea</taxon>
        <taxon>Ramazzottiidae</taxon>
        <taxon>Ramazzottius</taxon>
    </lineage>
</organism>
<evidence type="ECO:0000313" key="2">
    <source>
        <dbReference type="EMBL" id="GAV08859.1"/>
    </source>
</evidence>
<feature type="compositionally biased region" description="Gly residues" evidence="1">
    <location>
        <begin position="17"/>
        <end position="45"/>
    </location>
</feature>
<name>A0A1D1WBB1_RAMVA</name>
<dbReference type="Proteomes" id="UP000186922">
    <property type="component" value="Unassembled WGS sequence"/>
</dbReference>
<protein>
    <submittedName>
        <fullName evidence="2">Uncharacterized protein</fullName>
    </submittedName>
</protein>
<comment type="caution">
    <text evidence="2">The sequence shown here is derived from an EMBL/GenBank/DDBJ whole genome shotgun (WGS) entry which is preliminary data.</text>
</comment>
<keyword evidence="3" id="KW-1185">Reference proteome</keyword>
<evidence type="ECO:0000313" key="3">
    <source>
        <dbReference type="Proteomes" id="UP000186922"/>
    </source>
</evidence>
<proteinExistence type="predicted"/>
<dbReference type="EMBL" id="BDGG01000019">
    <property type="protein sequence ID" value="GAV08859.1"/>
    <property type="molecule type" value="Genomic_DNA"/>
</dbReference>
<feature type="compositionally biased region" description="Polar residues" evidence="1">
    <location>
        <begin position="1"/>
        <end position="12"/>
    </location>
</feature>
<gene>
    <name evidence="2" type="primary">RvY_18490-1</name>
    <name evidence="2" type="synonym">RvY_18490.1</name>
    <name evidence="2" type="ORF">RvY_18490</name>
</gene>
<feature type="region of interest" description="Disordered" evidence="1">
    <location>
        <begin position="1"/>
        <end position="51"/>
    </location>
</feature>
<dbReference type="AlphaFoldDB" id="A0A1D1WBB1"/>